<dbReference type="CDD" id="cd01392">
    <property type="entry name" value="HTH_LacI"/>
    <property type="match status" value="1"/>
</dbReference>
<evidence type="ECO:0000313" key="5">
    <source>
        <dbReference type="EMBL" id="AMS06240.1"/>
    </source>
</evidence>
<keyword evidence="8" id="KW-1185">Reference proteome</keyword>
<gene>
    <name evidence="6" type="ORF">A8L58_14565</name>
    <name evidence="5" type="ORF">AXH35_13115</name>
</gene>
<dbReference type="Pfam" id="PF00356">
    <property type="entry name" value="LacI"/>
    <property type="match status" value="1"/>
</dbReference>
<feature type="domain" description="HTH lacI-type" evidence="4">
    <location>
        <begin position="11"/>
        <end position="65"/>
    </location>
</feature>
<dbReference type="PROSITE" id="PS50932">
    <property type="entry name" value="HTH_LACI_2"/>
    <property type="match status" value="1"/>
</dbReference>
<protein>
    <submittedName>
        <fullName evidence="5">LacI family transcriptional regulator</fullName>
    </submittedName>
</protein>
<dbReference type="GO" id="GO:0003700">
    <property type="term" value="F:DNA-binding transcription factor activity"/>
    <property type="evidence" value="ECO:0007669"/>
    <property type="project" value="TreeGrafter"/>
</dbReference>
<dbReference type="SMART" id="SM00354">
    <property type="entry name" value="HTH_LACI"/>
    <property type="match status" value="1"/>
</dbReference>
<sequence length="364" mass="38516">MAIAERGARPARVKDVARLAGVSVGTVSNVLNGRRSVGEEVRERVEAAIEELGFVRNATGRALRTGSFPMVGVSVLDLTNPFFMEAAAGMDRRLRQDGFVMALSSTHSDAGEEARTLRTFAGQGVRGVVVSPTDTDLAVAHEIAARGVPVVLFDSPAAPDDMSSILADDRAGAAMAVEHLIGLGHRRILFLNGPEHQRQSRSRLAGVHDGIARSGEEISLSVEELGSFTAMEGRAGVRRLLVGCGLAAPMGTDGISVPARPLTVEGLPEELPTAIFCANDLIAFGAMTALRDAGIRIPEDVSLVGFDDIEMAAQMSVPLTTIAQPTDELGWVAADMLLTEPVTVRHETLMPTLVRRRSTAAPRG</sequence>
<dbReference type="PANTHER" id="PTHR30146:SF109">
    <property type="entry name" value="HTH-TYPE TRANSCRIPTIONAL REGULATOR GALS"/>
    <property type="match status" value="1"/>
</dbReference>
<reference evidence="6 8" key="1">
    <citation type="journal article" date="2016" name="Plant Dis.">
        <title>Improved production of propionic acid using genome shuffling.</title>
        <authorList>
            <person name="Luna-Flores C.H."/>
            <person name="Palfreyman R.W."/>
            <person name="Kromer J.O."/>
            <person name="Nielsen L.K."/>
            <person name="Marcellin E."/>
        </authorList>
    </citation>
    <scope>NUCLEOTIDE SEQUENCE [LARGE SCALE GENOMIC DNA]</scope>
    <source>
        <strain evidence="6 8">F3E8</strain>
    </source>
</reference>
<evidence type="ECO:0000259" key="4">
    <source>
        <dbReference type="PROSITE" id="PS50932"/>
    </source>
</evidence>
<dbReference type="SUPFAM" id="SSF53822">
    <property type="entry name" value="Periplasmic binding protein-like I"/>
    <property type="match status" value="1"/>
</dbReference>
<evidence type="ECO:0000256" key="2">
    <source>
        <dbReference type="ARBA" id="ARBA00023125"/>
    </source>
</evidence>
<dbReference type="Gene3D" id="3.40.50.2300">
    <property type="match status" value="2"/>
</dbReference>
<evidence type="ECO:0000313" key="8">
    <source>
        <dbReference type="Proteomes" id="UP000178666"/>
    </source>
</evidence>
<name>A0AAC8YH02_9ACTN</name>
<keyword evidence="3" id="KW-0804">Transcription</keyword>
<accession>A0AAC8YH02</accession>
<dbReference type="GO" id="GO:0000976">
    <property type="term" value="F:transcription cis-regulatory region binding"/>
    <property type="evidence" value="ECO:0007669"/>
    <property type="project" value="TreeGrafter"/>
</dbReference>
<dbReference type="InterPro" id="IPR010982">
    <property type="entry name" value="Lambda_DNA-bd_dom_sf"/>
</dbReference>
<dbReference type="InterPro" id="IPR000843">
    <property type="entry name" value="HTH_LacI"/>
</dbReference>
<reference evidence="5 7" key="2">
    <citation type="submission" date="2016-02" db="EMBL/GenBank/DDBJ databases">
        <title>Complete Genome Sequence of Propionibacterium acidipropionici ATCC 55737.</title>
        <authorList>
            <person name="Luna Flores C.H."/>
            <person name="Nielsen L.K."/>
            <person name="Marcellin E."/>
        </authorList>
    </citation>
    <scope>NUCLEOTIDE SEQUENCE [LARGE SCALE GENOMIC DNA]</scope>
    <source>
        <strain evidence="5 7">ATCC 55737</strain>
    </source>
</reference>
<dbReference type="EMBL" id="CP015970">
    <property type="protein sequence ID" value="AOZ47696.1"/>
    <property type="molecule type" value="Genomic_DNA"/>
</dbReference>
<dbReference type="Proteomes" id="UP000178666">
    <property type="component" value="Chromosome"/>
</dbReference>
<evidence type="ECO:0000313" key="7">
    <source>
        <dbReference type="Proteomes" id="UP000075221"/>
    </source>
</evidence>
<evidence type="ECO:0000256" key="3">
    <source>
        <dbReference type="ARBA" id="ARBA00023163"/>
    </source>
</evidence>
<dbReference type="PANTHER" id="PTHR30146">
    <property type="entry name" value="LACI-RELATED TRANSCRIPTIONAL REPRESSOR"/>
    <property type="match status" value="1"/>
</dbReference>
<dbReference type="Gene3D" id="1.10.260.40">
    <property type="entry name" value="lambda repressor-like DNA-binding domains"/>
    <property type="match status" value="1"/>
</dbReference>
<dbReference type="Pfam" id="PF13377">
    <property type="entry name" value="Peripla_BP_3"/>
    <property type="match status" value="1"/>
</dbReference>
<dbReference type="AlphaFoldDB" id="A0AAC8YH02"/>
<proteinExistence type="predicted"/>
<dbReference type="Proteomes" id="UP000075221">
    <property type="component" value="Chromosome"/>
</dbReference>
<keyword evidence="1" id="KW-0805">Transcription regulation</keyword>
<dbReference type="EMBL" id="CP014352">
    <property type="protein sequence ID" value="AMS06240.1"/>
    <property type="molecule type" value="Genomic_DNA"/>
</dbReference>
<keyword evidence="2" id="KW-0238">DNA-binding</keyword>
<evidence type="ECO:0000256" key="1">
    <source>
        <dbReference type="ARBA" id="ARBA00023015"/>
    </source>
</evidence>
<dbReference type="CDD" id="cd06293">
    <property type="entry name" value="PBP1_LacI-like"/>
    <property type="match status" value="1"/>
</dbReference>
<dbReference type="PROSITE" id="PS00356">
    <property type="entry name" value="HTH_LACI_1"/>
    <property type="match status" value="1"/>
</dbReference>
<dbReference type="PRINTS" id="PR00036">
    <property type="entry name" value="HTHLACI"/>
</dbReference>
<dbReference type="InterPro" id="IPR028082">
    <property type="entry name" value="Peripla_BP_I"/>
</dbReference>
<dbReference type="RefSeq" id="WP_062820130.1">
    <property type="nucleotide sequence ID" value="NZ_CP014352.1"/>
</dbReference>
<evidence type="ECO:0000313" key="6">
    <source>
        <dbReference type="EMBL" id="AOZ47696.1"/>
    </source>
</evidence>
<dbReference type="InterPro" id="IPR046335">
    <property type="entry name" value="LacI/GalR-like_sensor"/>
</dbReference>
<organism evidence="5 7">
    <name type="scientific">Acidipropionibacterium acidipropionici</name>
    <dbReference type="NCBI Taxonomy" id="1748"/>
    <lineage>
        <taxon>Bacteria</taxon>
        <taxon>Bacillati</taxon>
        <taxon>Actinomycetota</taxon>
        <taxon>Actinomycetes</taxon>
        <taxon>Propionibacteriales</taxon>
        <taxon>Propionibacteriaceae</taxon>
        <taxon>Acidipropionibacterium</taxon>
    </lineage>
</organism>
<dbReference type="SUPFAM" id="SSF47413">
    <property type="entry name" value="lambda repressor-like DNA-binding domains"/>
    <property type="match status" value="1"/>
</dbReference>